<accession>A0A484I7S1</accession>
<dbReference type="OrthoDB" id="11444at2157"/>
<sequence length="87" mass="9915">MTSEYIISCIKKNDQGKIEQVGIDGELFDVNTIAEKILSRENSYFINAMGIRLRVFAVRDPQSNDLYLSSTTNKKLPNSLNFLPRCK</sequence>
<dbReference type="RefSeq" id="WP_134482874.1">
    <property type="nucleotide sequence ID" value="NZ_LR216287.1"/>
</dbReference>
<dbReference type="InterPro" id="IPR024997">
    <property type="entry name" value="DUF3892"/>
</dbReference>
<protein>
    <recommendedName>
        <fullName evidence="3">DUF3892 domain-containing protein</fullName>
    </recommendedName>
</protein>
<evidence type="ECO:0008006" key="3">
    <source>
        <dbReference type="Google" id="ProtNLM"/>
    </source>
</evidence>
<dbReference type="Pfam" id="PF13031">
    <property type="entry name" value="DUF3892"/>
    <property type="match status" value="1"/>
</dbReference>
<dbReference type="GeneID" id="39420048"/>
<organism evidence="1 2">
    <name type="scientific">Candidatus Nitrosocosmicus franklandianus</name>
    <dbReference type="NCBI Taxonomy" id="1798806"/>
    <lineage>
        <taxon>Archaea</taxon>
        <taxon>Nitrososphaerota</taxon>
        <taxon>Nitrososphaeria</taxon>
        <taxon>Nitrososphaerales</taxon>
        <taxon>Nitrososphaeraceae</taxon>
        <taxon>Candidatus Nitrosocosmicus</taxon>
    </lineage>
</organism>
<dbReference type="AlphaFoldDB" id="A0A484I7S1"/>
<dbReference type="KEGG" id="nfn:NFRAN_0530"/>
<evidence type="ECO:0000313" key="1">
    <source>
        <dbReference type="EMBL" id="VFJ12851.1"/>
    </source>
</evidence>
<proteinExistence type="predicted"/>
<keyword evidence="2" id="KW-1185">Reference proteome</keyword>
<dbReference type="Proteomes" id="UP000294299">
    <property type="component" value="Chromosome NFRAN"/>
</dbReference>
<name>A0A484I7S1_9ARCH</name>
<reference evidence="1 2" key="1">
    <citation type="submission" date="2019-02" db="EMBL/GenBank/DDBJ databases">
        <authorList>
            <person name="Lehtovirta-Morley E L."/>
        </authorList>
    </citation>
    <scope>NUCLEOTIDE SEQUENCE [LARGE SCALE GENOMIC DNA]</scope>
    <source>
        <strain evidence="1">NFRAN1</strain>
    </source>
</reference>
<gene>
    <name evidence="1" type="ORF">NFRAN_0530</name>
</gene>
<evidence type="ECO:0000313" key="2">
    <source>
        <dbReference type="Proteomes" id="UP000294299"/>
    </source>
</evidence>
<dbReference type="EMBL" id="LR216287">
    <property type="protein sequence ID" value="VFJ12851.1"/>
    <property type="molecule type" value="Genomic_DNA"/>
</dbReference>